<keyword evidence="4" id="KW-1185">Reference proteome</keyword>
<protein>
    <submittedName>
        <fullName evidence="3">LLM class flavin-dependent oxidoreductase</fullName>
    </submittedName>
</protein>
<evidence type="ECO:0000313" key="4">
    <source>
        <dbReference type="Proteomes" id="UP000694257"/>
    </source>
</evidence>
<evidence type="ECO:0000259" key="2">
    <source>
        <dbReference type="Pfam" id="PF00296"/>
    </source>
</evidence>
<organism evidence="3 4">
    <name type="scientific">Nocardia iowensis</name>
    <dbReference type="NCBI Taxonomy" id="204891"/>
    <lineage>
        <taxon>Bacteria</taxon>
        <taxon>Bacillati</taxon>
        <taxon>Actinomycetota</taxon>
        <taxon>Actinomycetes</taxon>
        <taxon>Mycobacteriales</taxon>
        <taxon>Nocardiaceae</taxon>
        <taxon>Nocardia</taxon>
    </lineage>
</organism>
<dbReference type="Pfam" id="PF00296">
    <property type="entry name" value="Bac_luciferase"/>
    <property type="match status" value="1"/>
</dbReference>
<keyword evidence="1" id="KW-0560">Oxidoreductase</keyword>
<reference evidence="3 4" key="1">
    <citation type="submission" date="2021-07" db="EMBL/GenBank/DDBJ databases">
        <title>Whole Genome Sequence of Nocardia Iowensis.</title>
        <authorList>
            <person name="Lamm A."/>
            <person name="Collins-Fairclough A.M."/>
            <person name="Bunk B."/>
            <person name="Sproer C."/>
        </authorList>
    </citation>
    <scope>NUCLEOTIDE SEQUENCE [LARGE SCALE GENOMIC DNA]</scope>
    <source>
        <strain evidence="3 4">NRRL 5646</strain>
    </source>
</reference>
<evidence type="ECO:0000313" key="3">
    <source>
        <dbReference type="EMBL" id="QXN94234.1"/>
    </source>
</evidence>
<feature type="domain" description="Luciferase-like" evidence="2">
    <location>
        <begin position="21"/>
        <end position="279"/>
    </location>
</feature>
<dbReference type="InterPro" id="IPR011251">
    <property type="entry name" value="Luciferase-like_dom"/>
</dbReference>
<gene>
    <name evidence="3" type="ORF">KV110_14945</name>
</gene>
<dbReference type="Proteomes" id="UP000694257">
    <property type="component" value="Chromosome"/>
</dbReference>
<evidence type="ECO:0000256" key="1">
    <source>
        <dbReference type="ARBA" id="ARBA00023002"/>
    </source>
</evidence>
<accession>A0ABX8RZG7</accession>
<dbReference type="PANTHER" id="PTHR43244">
    <property type="match status" value="1"/>
</dbReference>
<dbReference type="InterPro" id="IPR050564">
    <property type="entry name" value="F420-G6PD/mer"/>
</dbReference>
<dbReference type="EMBL" id="CP078145">
    <property type="protein sequence ID" value="QXN94234.1"/>
    <property type="molecule type" value="Genomic_DNA"/>
</dbReference>
<dbReference type="RefSeq" id="WP_218476711.1">
    <property type="nucleotide sequence ID" value="NZ_BAABJN010000018.1"/>
</dbReference>
<name>A0ABX8RZG7_NOCIO</name>
<sequence length="305" mass="31906">MTQPKIGVALPTMDDITPLGPTGVARAARYAEAIGVDALGVADVLLGDGSVSLEPVVVLATAAAVTERVALDFGVLSVPTRPLAMLAAQVHTLQYLSGNRIRLGLGIGGFPGSPFWQALDAPERGRGRLLDTALDLLPSLLAGKPTALPDAAALTFAPAVAVPPLLVGCGTGEPLLRRIATRADGWLASALTPDELRTVVTRLRELAAEAGRPAPRIHVGLHSVLGTQPEDDEDRTEMNRVVGEFFGMPEKHVEAVTITGTPEQAAARLTEYAQAGADQIALGFNSRDYFCQLDLLGDALALLPH</sequence>
<proteinExistence type="predicted"/>
<dbReference type="PANTHER" id="PTHR43244:SF1">
    <property type="entry name" value="5,10-METHYLENETETRAHYDROMETHANOPTERIN REDUCTASE"/>
    <property type="match status" value="1"/>
</dbReference>